<dbReference type="PROSITE" id="PS50041">
    <property type="entry name" value="C_TYPE_LECTIN_2"/>
    <property type="match status" value="1"/>
</dbReference>
<dbReference type="PANTHER" id="PTHR23124">
    <property type="entry name" value="C-TYPE LECTIN DOMAIN-CONTAINING PROTEIN-RELATED-RELATED"/>
    <property type="match status" value="1"/>
</dbReference>
<dbReference type="InterPro" id="IPR001304">
    <property type="entry name" value="C-type_lectin-like"/>
</dbReference>
<dbReference type="CDD" id="cd00037">
    <property type="entry name" value="CLECT"/>
    <property type="match status" value="1"/>
</dbReference>
<dbReference type="OMA" id="WEAEREC"/>
<reference evidence="4" key="1">
    <citation type="submission" date="2010-08" db="EMBL/GenBank/DDBJ databases">
        <authorList>
            <consortium name="Caenorhabditis japonica Sequencing Consortium"/>
            <person name="Wilson R.K."/>
        </authorList>
    </citation>
    <scope>NUCLEOTIDE SEQUENCE [LARGE SCALE GENOMIC DNA]</scope>
    <source>
        <strain evidence="4">DF5081</strain>
    </source>
</reference>
<sequence>MIRTVLIFAAIALATVSSMGLPSQDCGGELKCPQGYKLFQQRKNGPWCMKVFPGKVTWWEAERQCRCSTKNAHLSGVESLSEKKFVEEKSQDILDNISIKTGSVWIGAYRRQECVEKTSKNEKCSDEKLFQFTDHQTCGTFIWQNWASGQPNKADSQQCAAILVSTQESGVNADNSGLPLSKDCLRVSSVGFVCGVAPIESGGSNYGGGEIMVIGAGKPEPKP</sequence>
<feature type="signal peptide" evidence="1">
    <location>
        <begin position="1"/>
        <end position="20"/>
    </location>
</feature>
<feature type="domain" description="C-type lectin" evidence="2">
    <location>
        <begin position="44"/>
        <end position="162"/>
    </location>
</feature>
<dbReference type="PANTHER" id="PTHR23124:SF138">
    <property type="entry name" value="C-TYPE LECTIN DOMAIN-CONTAINING PROTEIN"/>
    <property type="match status" value="1"/>
</dbReference>
<protein>
    <submittedName>
        <fullName evidence="3">C-type lectin domain-containing protein</fullName>
    </submittedName>
</protein>
<proteinExistence type="predicted"/>
<evidence type="ECO:0000313" key="3">
    <source>
        <dbReference type="EnsemblMetazoa" id="CJA02844.1"/>
    </source>
</evidence>
<dbReference type="SUPFAM" id="SSF56436">
    <property type="entry name" value="C-type lectin-like"/>
    <property type="match status" value="1"/>
</dbReference>
<organism evidence="3 4">
    <name type="scientific">Caenorhabditis japonica</name>
    <dbReference type="NCBI Taxonomy" id="281687"/>
    <lineage>
        <taxon>Eukaryota</taxon>
        <taxon>Metazoa</taxon>
        <taxon>Ecdysozoa</taxon>
        <taxon>Nematoda</taxon>
        <taxon>Chromadorea</taxon>
        <taxon>Rhabditida</taxon>
        <taxon>Rhabditina</taxon>
        <taxon>Rhabditomorpha</taxon>
        <taxon>Rhabditoidea</taxon>
        <taxon>Rhabditidae</taxon>
        <taxon>Peloderinae</taxon>
        <taxon>Caenorhabditis</taxon>
    </lineage>
</organism>
<keyword evidence="1" id="KW-0732">Signal</keyword>
<name>A0A8R1DHD6_CAEJA</name>
<dbReference type="InterPro" id="IPR016186">
    <property type="entry name" value="C-type_lectin-like/link_sf"/>
</dbReference>
<dbReference type="Gene3D" id="3.10.100.10">
    <property type="entry name" value="Mannose-Binding Protein A, subunit A"/>
    <property type="match status" value="1"/>
</dbReference>
<evidence type="ECO:0000313" key="4">
    <source>
        <dbReference type="Proteomes" id="UP000005237"/>
    </source>
</evidence>
<keyword evidence="4" id="KW-1185">Reference proteome</keyword>
<evidence type="ECO:0000259" key="2">
    <source>
        <dbReference type="PROSITE" id="PS50041"/>
    </source>
</evidence>
<accession>A0A8R1DHD6</accession>
<dbReference type="EnsemblMetazoa" id="CJA02844.1">
    <property type="protein sequence ID" value="CJA02844.1"/>
    <property type="gene ID" value="WBGene00122048"/>
</dbReference>
<dbReference type="SMART" id="SM00034">
    <property type="entry name" value="CLECT"/>
    <property type="match status" value="1"/>
</dbReference>
<evidence type="ECO:0000256" key="1">
    <source>
        <dbReference type="SAM" id="SignalP"/>
    </source>
</evidence>
<dbReference type="Proteomes" id="UP000005237">
    <property type="component" value="Unassembled WGS sequence"/>
</dbReference>
<reference evidence="3" key="2">
    <citation type="submission" date="2022-06" db="UniProtKB">
        <authorList>
            <consortium name="EnsemblMetazoa"/>
        </authorList>
    </citation>
    <scope>IDENTIFICATION</scope>
    <source>
        <strain evidence="3">DF5081</strain>
    </source>
</reference>
<feature type="chain" id="PRO_5035795428" evidence="1">
    <location>
        <begin position="21"/>
        <end position="223"/>
    </location>
</feature>
<dbReference type="AlphaFoldDB" id="A0A8R1DHD6"/>
<dbReference type="InterPro" id="IPR016187">
    <property type="entry name" value="CTDL_fold"/>
</dbReference>